<organism evidence="1 2">
    <name type="scientific">Penicillium antarcticum</name>
    <dbReference type="NCBI Taxonomy" id="416450"/>
    <lineage>
        <taxon>Eukaryota</taxon>
        <taxon>Fungi</taxon>
        <taxon>Dikarya</taxon>
        <taxon>Ascomycota</taxon>
        <taxon>Pezizomycotina</taxon>
        <taxon>Eurotiomycetes</taxon>
        <taxon>Eurotiomycetidae</taxon>
        <taxon>Eurotiales</taxon>
        <taxon>Aspergillaceae</taxon>
        <taxon>Penicillium</taxon>
    </lineage>
</organism>
<evidence type="ECO:0000313" key="1">
    <source>
        <dbReference type="EMBL" id="OQD83492.1"/>
    </source>
</evidence>
<dbReference type="InterPro" id="IPR023213">
    <property type="entry name" value="CAT-like_dom_sf"/>
</dbReference>
<name>A0A1V6Q3N8_9EURO</name>
<keyword evidence="2" id="KW-1185">Reference proteome</keyword>
<dbReference type="AlphaFoldDB" id="A0A1V6Q3N8"/>
<proteinExistence type="predicted"/>
<dbReference type="EMBL" id="MDYN01000016">
    <property type="protein sequence ID" value="OQD83492.1"/>
    <property type="molecule type" value="Genomic_DNA"/>
</dbReference>
<protein>
    <submittedName>
        <fullName evidence="1">Uncharacterized protein</fullName>
    </submittedName>
</protein>
<reference evidence="2" key="1">
    <citation type="journal article" date="2017" name="Nat. Microbiol.">
        <title>Global analysis of biosynthetic gene clusters reveals vast potential of secondary metabolite production in Penicillium species.</title>
        <authorList>
            <person name="Nielsen J.C."/>
            <person name="Grijseels S."/>
            <person name="Prigent S."/>
            <person name="Ji B."/>
            <person name="Dainat J."/>
            <person name="Nielsen K.F."/>
            <person name="Frisvad J.C."/>
            <person name="Workman M."/>
            <person name="Nielsen J."/>
        </authorList>
    </citation>
    <scope>NUCLEOTIDE SEQUENCE [LARGE SCALE GENOMIC DNA]</scope>
    <source>
        <strain evidence="2">IBT 31811</strain>
    </source>
</reference>
<comment type="caution">
    <text evidence="1">The sequence shown here is derived from an EMBL/GenBank/DDBJ whole genome shotgun (WGS) entry which is preliminary data.</text>
</comment>
<accession>A0A1V6Q3N8</accession>
<evidence type="ECO:0000313" key="2">
    <source>
        <dbReference type="Proteomes" id="UP000191672"/>
    </source>
</evidence>
<dbReference type="Gene3D" id="3.30.559.10">
    <property type="entry name" value="Chloramphenicol acetyltransferase-like domain"/>
    <property type="match status" value="2"/>
</dbReference>
<dbReference type="Proteomes" id="UP000191672">
    <property type="component" value="Unassembled WGS sequence"/>
</dbReference>
<gene>
    <name evidence="1" type="ORF">PENANT_c016G04870</name>
</gene>
<sequence>MEKHRYYDVPGDTYPLHLLDDTKFNRDCPNGKLEIHVPYEFTHEHPAVAFTHDTFDMRIEEHPVVARMPQPTRGPSTQPISHNDFRSFAASPYHPLTLEEMIHQNAPPIFLHVTSFKDATLVALSWPQVLMDEIGHKELLQAWSLILAGREEDVPDVLGVSKDILDGVGVSEDAGLGLDQKRLKGMAKTKFISRNLWDRMFNPSWELRAIFLPKEAFARLRTRITGEIETSYPGCGTTPSVSDGDILTAWITRAMASSLPKPRPITILTFSNARFRLPSLFEGEGVYLQNLMLGVYTFLSVEMARGPLESIALCHRKHRDDQNSEAQTRSLLNSWRQDIESTGSPSLFYGEPQGSVMLVNNLNKAELIKAARFGPAVVKQGDKAEGRKNPPGRMVTYYIHSLGSTWTALNCLWMLGKDHGGNYCLQANLLPKAWAVIEEDIRDMSIII</sequence>